<dbReference type="OrthoDB" id="1874341at2759"/>
<evidence type="ECO:0000313" key="2">
    <source>
        <dbReference type="EMBL" id="PMD39763.1"/>
    </source>
</evidence>
<protein>
    <submittedName>
        <fullName evidence="2">Uncharacterized protein</fullName>
    </submittedName>
</protein>
<dbReference type="GO" id="GO:0031416">
    <property type="term" value="C:NatB complex"/>
    <property type="evidence" value="ECO:0007669"/>
    <property type="project" value="TreeGrafter"/>
</dbReference>
<dbReference type="AlphaFoldDB" id="A0A2J6RMP0"/>
<proteinExistence type="inferred from homology"/>
<dbReference type="PANTHER" id="PTHR22767:SF3">
    <property type="entry name" value="N-ALPHA-ACETYLTRANSFERASE 25, NATB AUXILIARY SUBUNIT"/>
    <property type="match status" value="1"/>
</dbReference>
<dbReference type="InterPro" id="IPR019183">
    <property type="entry name" value="NAA25_NatB_aux_su"/>
</dbReference>
<accession>A0A2J6RMP0</accession>
<organism evidence="2 3">
    <name type="scientific">Hyaloscypha variabilis (strain UAMH 11265 / GT02V1 / F)</name>
    <name type="common">Meliniomyces variabilis</name>
    <dbReference type="NCBI Taxonomy" id="1149755"/>
    <lineage>
        <taxon>Eukaryota</taxon>
        <taxon>Fungi</taxon>
        <taxon>Dikarya</taxon>
        <taxon>Ascomycota</taxon>
        <taxon>Pezizomycotina</taxon>
        <taxon>Leotiomycetes</taxon>
        <taxon>Helotiales</taxon>
        <taxon>Hyaloscyphaceae</taxon>
        <taxon>Hyaloscypha</taxon>
        <taxon>Hyaloscypha variabilis</taxon>
    </lineage>
</organism>
<dbReference type="EMBL" id="KZ613946">
    <property type="protein sequence ID" value="PMD39763.1"/>
    <property type="molecule type" value="Genomic_DNA"/>
</dbReference>
<evidence type="ECO:0000313" key="3">
    <source>
        <dbReference type="Proteomes" id="UP000235786"/>
    </source>
</evidence>
<dbReference type="Proteomes" id="UP000235786">
    <property type="component" value="Unassembled WGS sequence"/>
</dbReference>
<sequence length="1011" mass="114163">MADQLRASQDAPIWNAIEANNFKQALKLVDKRLAKRHTEYLEALKIYIRSRSPQVPEKNAVLLHLEELPERKPPVADIEAIELYDEALEEVLPKSGETWERIIGPLRWQCVKAQPKNEDLSLKCFQACLSKGALDHARQIANSLEKNFPKNHSYIFWNITMMYLFSTSQNCPENQKRIWGGLALGQIGKLAGVTKEAQDQKQLPIRSVQTPQELLLLDRITAAYGKPEVRLEYLQSTQLGPESIVAKGEWQLWRTKLQLMETAQKWQELFDTTAALLKRARTKDDSSQLSESQLSDWIVWEASIRSAVELGSHQYKSQVQAEIEAHLDPASGVDKSWRRNASLAEVKLLFDSSTAFSRLQLSSEEGNGTSKRVAAIVKYLRGYGKASTAYNDLRPFVERLSPTERKQLLESLKNNNVFLDVQKLGDGKYPAKQDHSTAGQITQVINAYKLRYLLSCALPEYGRTQSPAKGLVEGNCNSCSWPCGLVCKHCLEDIAREAIQSYRIAMDDDGKISQTLLKTDQHPADDLSILAAMCFIKLSLMSAEKETEPLARASATYALQATVLLESAWLHSKHNFQMSLLLIRLYKYLGCGSLAMRAYHRLSLKQIQLDTLTYTIFDRFSSLDVRASNQTSAISSKERTPLGHLQEQQDLYLSSYEKITKNSWLSFKHGSYNSIFEMREVSEKLSNSIAAAMSVIESRKISRLTEPGTPLTEISHGFDLLPPNMEFPESTFSDNLDYESFPNFETSIGPRFEQLSRYIPSLSAYRCRLNLAAEKLMLIIDPSADVAQEKELLHLWLKQYLDSQKQSEPARAKPEGMTRSEELAAATYHAVALILRASREQDQWAETDFQTKLNKYNTDLLESLEEHLALIKALKEPVPAFGNTLHALYTAHEVGRTILHFCKYVSKQGKGFVEKQKEATAKIEELARKLLQLVVENCGVVKKGLDEGGWIDKVLECTLPEAQEGGDDRAAMGALRELLDENFLEEWAGEVVESWREAVVGLSYLKTPPKA</sequence>
<evidence type="ECO:0000256" key="1">
    <source>
        <dbReference type="ARBA" id="ARBA00006298"/>
    </source>
</evidence>
<dbReference type="Pfam" id="PF09797">
    <property type="entry name" value="NatB_MDM20"/>
    <property type="match status" value="1"/>
</dbReference>
<keyword evidence="3" id="KW-1185">Reference proteome</keyword>
<name>A0A2J6RMP0_HYAVF</name>
<reference evidence="2 3" key="1">
    <citation type="submission" date="2016-04" db="EMBL/GenBank/DDBJ databases">
        <title>A degradative enzymes factory behind the ericoid mycorrhizal symbiosis.</title>
        <authorList>
            <consortium name="DOE Joint Genome Institute"/>
            <person name="Martino E."/>
            <person name="Morin E."/>
            <person name="Grelet G."/>
            <person name="Kuo A."/>
            <person name="Kohler A."/>
            <person name="Daghino S."/>
            <person name="Barry K."/>
            <person name="Choi C."/>
            <person name="Cichocki N."/>
            <person name="Clum A."/>
            <person name="Copeland A."/>
            <person name="Hainaut M."/>
            <person name="Haridas S."/>
            <person name="Labutti K."/>
            <person name="Lindquist E."/>
            <person name="Lipzen A."/>
            <person name="Khouja H.-R."/>
            <person name="Murat C."/>
            <person name="Ohm R."/>
            <person name="Olson A."/>
            <person name="Spatafora J."/>
            <person name="Veneault-Fourrey C."/>
            <person name="Henrissat B."/>
            <person name="Grigoriev I."/>
            <person name="Martin F."/>
            <person name="Perotto S."/>
        </authorList>
    </citation>
    <scope>NUCLEOTIDE SEQUENCE [LARGE SCALE GENOMIC DNA]</scope>
    <source>
        <strain evidence="2 3">F</strain>
    </source>
</reference>
<dbReference type="PANTHER" id="PTHR22767">
    <property type="entry name" value="N-TERMINAL ACETYLTRANSFERASE-RELATED"/>
    <property type="match status" value="1"/>
</dbReference>
<comment type="similarity">
    <text evidence="1">Belongs to the MDM20/NAA25 family.</text>
</comment>
<gene>
    <name evidence="2" type="ORF">L207DRAFT_512729</name>
</gene>
<dbReference type="STRING" id="1149755.A0A2J6RMP0"/>